<gene>
    <name evidence="1" type="ORF">EDC14_101488</name>
</gene>
<comment type="caution">
    <text evidence="1">The sequence shown here is derived from an EMBL/GenBank/DDBJ whole genome shotgun (WGS) entry which is preliminary data.</text>
</comment>
<accession>A0A4R1RMQ9</accession>
<sequence>MNERKIIFQAAQPRDSAAIWRLLHANSRGWDKERIEDNLSRLYLLFAGDKLLGVLCGEGGAGETLIHWIEVHPLFPERAVAEIMIREYREIYWRTVPQTLRRLECNLGTGGP</sequence>
<organism evidence="1 2">
    <name type="scientific">Hydrogenispora ethanolica</name>
    <dbReference type="NCBI Taxonomy" id="1082276"/>
    <lineage>
        <taxon>Bacteria</taxon>
        <taxon>Bacillati</taxon>
        <taxon>Bacillota</taxon>
        <taxon>Hydrogenispora</taxon>
    </lineage>
</organism>
<keyword evidence="2" id="KW-1185">Reference proteome</keyword>
<reference evidence="1 2" key="1">
    <citation type="submission" date="2019-03" db="EMBL/GenBank/DDBJ databases">
        <title>Genomic Encyclopedia of Type Strains, Phase IV (KMG-IV): sequencing the most valuable type-strain genomes for metagenomic binning, comparative biology and taxonomic classification.</title>
        <authorList>
            <person name="Goeker M."/>
        </authorList>
    </citation>
    <scope>NUCLEOTIDE SEQUENCE [LARGE SCALE GENOMIC DNA]</scope>
    <source>
        <strain evidence="1 2">LX-B</strain>
    </source>
</reference>
<dbReference type="OrthoDB" id="2436196at2"/>
<name>A0A4R1RMQ9_HYDET</name>
<dbReference type="RefSeq" id="WP_132014653.1">
    <property type="nucleotide sequence ID" value="NZ_SLUN01000014.1"/>
</dbReference>
<evidence type="ECO:0000313" key="1">
    <source>
        <dbReference type="EMBL" id="TCL67399.1"/>
    </source>
</evidence>
<proteinExistence type="predicted"/>
<evidence type="ECO:0008006" key="3">
    <source>
        <dbReference type="Google" id="ProtNLM"/>
    </source>
</evidence>
<dbReference type="SUPFAM" id="SSF55729">
    <property type="entry name" value="Acyl-CoA N-acyltransferases (Nat)"/>
    <property type="match status" value="1"/>
</dbReference>
<dbReference type="InterPro" id="IPR016181">
    <property type="entry name" value="Acyl_CoA_acyltransferase"/>
</dbReference>
<protein>
    <recommendedName>
        <fullName evidence="3">N-acetyltransferase domain-containing protein</fullName>
    </recommendedName>
</protein>
<dbReference type="EMBL" id="SLUN01000014">
    <property type="protein sequence ID" value="TCL67399.1"/>
    <property type="molecule type" value="Genomic_DNA"/>
</dbReference>
<dbReference type="Proteomes" id="UP000295008">
    <property type="component" value="Unassembled WGS sequence"/>
</dbReference>
<dbReference type="AlphaFoldDB" id="A0A4R1RMQ9"/>
<evidence type="ECO:0000313" key="2">
    <source>
        <dbReference type="Proteomes" id="UP000295008"/>
    </source>
</evidence>